<dbReference type="PROSITE" id="PS00061">
    <property type="entry name" value="ADH_SHORT"/>
    <property type="match status" value="1"/>
</dbReference>
<evidence type="ECO:0000256" key="5">
    <source>
        <dbReference type="ARBA" id="ARBA00023027"/>
    </source>
</evidence>
<evidence type="ECO:0000256" key="6">
    <source>
        <dbReference type="ARBA" id="ARBA00047315"/>
    </source>
</evidence>
<dbReference type="GO" id="GO:0045150">
    <property type="term" value="P:acetoin catabolic process"/>
    <property type="evidence" value="ECO:0007669"/>
    <property type="project" value="InterPro"/>
</dbReference>
<keyword evidence="4" id="KW-0560">Oxidoreductase</keyword>
<organism evidence="10 11">
    <name type="scientific">Lentinula edodes</name>
    <name type="common">Shiitake mushroom</name>
    <name type="synonym">Lentinus edodes</name>
    <dbReference type="NCBI Taxonomy" id="5353"/>
    <lineage>
        <taxon>Eukaryota</taxon>
        <taxon>Fungi</taxon>
        <taxon>Dikarya</taxon>
        <taxon>Basidiomycota</taxon>
        <taxon>Agaricomycotina</taxon>
        <taxon>Agaricomycetes</taxon>
        <taxon>Agaricomycetidae</taxon>
        <taxon>Agaricales</taxon>
        <taxon>Marasmiineae</taxon>
        <taxon>Omphalotaceae</taxon>
        <taxon>Lentinula</taxon>
    </lineage>
</organism>
<dbReference type="FunFam" id="3.40.50.720:FF:000084">
    <property type="entry name" value="Short-chain dehydrogenase reductase"/>
    <property type="match status" value="1"/>
</dbReference>
<dbReference type="Proteomes" id="UP000188533">
    <property type="component" value="Unassembled WGS sequence"/>
</dbReference>
<dbReference type="InterPro" id="IPR002347">
    <property type="entry name" value="SDR_fam"/>
</dbReference>
<keyword evidence="5 8" id="KW-0520">NAD</keyword>
<dbReference type="InterPro" id="IPR020904">
    <property type="entry name" value="Sc_DH/Rdtase_CS"/>
</dbReference>
<evidence type="ECO:0000256" key="3">
    <source>
        <dbReference type="ARBA" id="ARBA00022857"/>
    </source>
</evidence>
<evidence type="ECO:0000256" key="8">
    <source>
        <dbReference type="PIRSR" id="PIRSR614007-2"/>
    </source>
</evidence>
<comment type="catalytic activity">
    <reaction evidence="6">
        <text>(S)-acetoin + NAD(+) = diacetyl + NADH + H(+)</text>
        <dbReference type="Rhea" id="RHEA:27286"/>
        <dbReference type="ChEBI" id="CHEBI:15378"/>
        <dbReference type="ChEBI" id="CHEBI:15687"/>
        <dbReference type="ChEBI" id="CHEBI:16583"/>
        <dbReference type="ChEBI" id="CHEBI:57540"/>
        <dbReference type="ChEBI" id="CHEBI:57945"/>
        <dbReference type="EC" id="1.1.1.304"/>
    </reaction>
</comment>
<evidence type="ECO:0000256" key="2">
    <source>
        <dbReference type="ARBA" id="ARBA00012848"/>
    </source>
</evidence>
<gene>
    <name evidence="10" type="ORF">LENED_003080</name>
</gene>
<evidence type="ECO:0000256" key="9">
    <source>
        <dbReference type="RuleBase" id="RU000363"/>
    </source>
</evidence>
<feature type="binding site" evidence="8">
    <location>
        <position position="229"/>
    </location>
    <ligand>
        <name>NAD(+)</name>
        <dbReference type="ChEBI" id="CHEBI:57540"/>
    </ligand>
</feature>
<keyword evidence="3" id="KW-0521">NADP</keyword>
<dbReference type="AlphaFoldDB" id="A0A1Q3E2L5"/>
<accession>A0A1Q3E2L5</accession>
<feature type="active site" description="Proton acceptor" evidence="7">
    <location>
        <position position="229"/>
    </location>
</feature>
<reference evidence="10 11" key="2">
    <citation type="submission" date="2017-02" db="EMBL/GenBank/DDBJ databases">
        <title>A genome survey and senescence transcriptome analysis in Lentinula edodes.</title>
        <authorList>
            <person name="Sakamoto Y."/>
            <person name="Nakade K."/>
            <person name="Sato S."/>
            <person name="Yoshida Y."/>
            <person name="Miyazaki K."/>
            <person name="Natsume S."/>
            <person name="Konno N."/>
        </authorList>
    </citation>
    <scope>NUCLEOTIDE SEQUENCE [LARGE SCALE GENOMIC DNA]</scope>
    <source>
        <strain evidence="10 11">NBRC 111202</strain>
    </source>
</reference>
<dbReference type="EMBL" id="BDGU01000062">
    <property type="protein sequence ID" value="GAW01480.1"/>
    <property type="molecule type" value="Genomic_DNA"/>
</dbReference>
<dbReference type="GO" id="GO:0048038">
    <property type="term" value="F:quinone binding"/>
    <property type="evidence" value="ECO:0007669"/>
    <property type="project" value="TreeGrafter"/>
</dbReference>
<dbReference type="GO" id="GO:0052588">
    <property type="term" value="F:diacetyl reductase ((S)-acetoin forming) (NAD+) activity"/>
    <property type="evidence" value="ECO:0007669"/>
    <property type="project" value="UniProtKB-EC"/>
</dbReference>
<feature type="binding site" evidence="8">
    <location>
        <position position="163"/>
    </location>
    <ligand>
        <name>NAD(+)</name>
        <dbReference type="ChEBI" id="CHEBI:57540"/>
    </ligand>
</feature>
<dbReference type="Pfam" id="PF00106">
    <property type="entry name" value="adh_short"/>
    <property type="match status" value="1"/>
</dbReference>
<dbReference type="NCBIfam" id="TIGR02415">
    <property type="entry name" value="23BDH"/>
    <property type="match status" value="1"/>
</dbReference>
<dbReference type="PRINTS" id="PR00080">
    <property type="entry name" value="SDRFAMILY"/>
</dbReference>
<feature type="binding site" evidence="8">
    <location>
        <position position="108"/>
    </location>
    <ligand>
        <name>NAD(+)</name>
        <dbReference type="ChEBI" id="CHEBI:57540"/>
    </ligand>
</feature>
<dbReference type="NCBIfam" id="NF005559">
    <property type="entry name" value="PRK07231.1"/>
    <property type="match status" value="1"/>
</dbReference>
<dbReference type="SUPFAM" id="SSF51735">
    <property type="entry name" value="NAD(P)-binding Rossmann-fold domains"/>
    <property type="match status" value="1"/>
</dbReference>
<feature type="binding site" evidence="8">
    <location>
        <begin position="136"/>
        <end position="137"/>
    </location>
    <ligand>
        <name>NAD(+)</name>
        <dbReference type="ChEBI" id="CHEBI:57540"/>
    </ligand>
</feature>
<dbReference type="InterPro" id="IPR014007">
    <property type="entry name" value="23BDH"/>
</dbReference>
<name>A0A1Q3E2L5_LENED</name>
<dbReference type="PRINTS" id="PR00081">
    <property type="entry name" value="GDHRDH"/>
</dbReference>
<evidence type="ECO:0000256" key="7">
    <source>
        <dbReference type="PIRSR" id="PIRSR614007-1"/>
    </source>
</evidence>
<feature type="binding site" evidence="8">
    <location>
        <begin position="87"/>
        <end position="89"/>
    </location>
    <ligand>
        <name>NAD(+)</name>
        <dbReference type="ChEBI" id="CHEBI:57540"/>
    </ligand>
</feature>
<evidence type="ECO:0000256" key="1">
    <source>
        <dbReference type="ARBA" id="ARBA00006484"/>
    </source>
</evidence>
<dbReference type="Gene3D" id="3.40.50.720">
    <property type="entry name" value="NAD(P)-binding Rossmann-like Domain"/>
    <property type="match status" value="1"/>
</dbReference>
<evidence type="ECO:0000256" key="4">
    <source>
        <dbReference type="ARBA" id="ARBA00023002"/>
    </source>
</evidence>
<keyword evidence="11" id="KW-1185">Reference proteome</keyword>
<evidence type="ECO:0000313" key="10">
    <source>
        <dbReference type="EMBL" id="GAW01480.1"/>
    </source>
</evidence>
<comment type="caution">
    <text evidence="10">The sequence shown here is derived from an EMBL/GenBank/DDBJ whole genome shotgun (WGS) entry which is preliminary data.</text>
</comment>
<evidence type="ECO:0000313" key="11">
    <source>
        <dbReference type="Proteomes" id="UP000188533"/>
    </source>
</evidence>
<feature type="binding site" evidence="8">
    <location>
        <position position="233"/>
    </location>
    <ligand>
        <name>NAD(+)</name>
        <dbReference type="ChEBI" id="CHEBI:57540"/>
    </ligand>
</feature>
<comment type="similarity">
    <text evidence="1 9">Belongs to the short-chain dehydrogenases/reductases (SDR) family.</text>
</comment>
<protein>
    <recommendedName>
        <fullName evidence="2">diacetyl reductase [(S)-acetoin forming]</fullName>
        <ecNumber evidence="2">1.1.1.304</ecNumber>
    </recommendedName>
</protein>
<sequence length="333" mass="35759">MLKAKLELDTTDYHLKIPAKCRAPCYRPCGFAKIQRSYGATMFACFSTTARPFLHPTTRLLSASFRHRGFASSKTVSKSAIVTGAGQGIGKAIALRLARDGFDVCVNDLEANSGLVKKVVEEIVALGQKAVPAYGDVSKLPQVEAMVDHSVNELGPLDVMVANAGIAQVQWAMDAKEPDIQRLFEVNFCGVIYSDQVAARQFIKQGSGGKIINAASVVSFRPFPMIPIYSATKAAVRSLTQSLATELAKDKITVNAYAPGVVDSSMWETIDRGMSEINGLPKGENFQKTKSTITLGRTSVPEDVAKMVSFLASSDSDYVTGQTMLVDGGIAFS</sequence>
<proteinExistence type="inferred from homology"/>
<dbReference type="STRING" id="5353.A0A1Q3E2L5"/>
<dbReference type="PANTHER" id="PTHR42760">
    <property type="entry name" value="SHORT-CHAIN DEHYDROGENASES/REDUCTASES FAMILY MEMBER"/>
    <property type="match status" value="1"/>
</dbReference>
<reference evidence="10 11" key="1">
    <citation type="submission" date="2016-08" db="EMBL/GenBank/DDBJ databases">
        <authorList>
            <consortium name="Lentinula edodes genome sequencing consortium"/>
            <person name="Sakamoto Y."/>
            <person name="Nakade K."/>
            <person name="Sato S."/>
            <person name="Yoshida Y."/>
            <person name="Miyazaki K."/>
            <person name="Natsume S."/>
            <person name="Konno N."/>
        </authorList>
    </citation>
    <scope>NUCLEOTIDE SEQUENCE [LARGE SCALE GENOMIC DNA]</scope>
    <source>
        <strain evidence="10 11">NBRC 111202</strain>
    </source>
</reference>
<dbReference type="EC" id="1.1.1.304" evidence="2"/>
<dbReference type="GO" id="GO:0006633">
    <property type="term" value="P:fatty acid biosynthetic process"/>
    <property type="evidence" value="ECO:0007669"/>
    <property type="project" value="TreeGrafter"/>
</dbReference>
<dbReference type="InterPro" id="IPR036291">
    <property type="entry name" value="NAD(P)-bd_dom_sf"/>
</dbReference>
<dbReference type="PANTHER" id="PTHR42760:SF121">
    <property type="entry name" value="3-OXOACYL-(ACYL-CARRIER-PROTEIN) REDUCTASE"/>
    <property type="match status" value="1"/>
</dbReference>